<evidence type="ECO:0000259" key="1">
    <source>
        <dbReference type="Pfam" id="PF00905"/>
    </source>
</evidence>
<dbReference type="SUPFAM" id="SSF54427">
    <property type="entry name" value="NTF2-like"/>
    <property type="match status" value="1"/>
</dbReference>
<dbReference type="InterPro" id="IPR032710">
    <property type="entry name" value="NTF2-like_dom_sf"/>
</dbReference>
<dbReference type="Pfam" id="PF00905">
    <property type="entry name" value="Transpeptidase"/>
    <property type="match status" value="1"/>
</dbReference>
<comment type="caution">
    <text evidence="3">The sequence shown here is derived from an EMBL/GenBank/DDBJ whole genome shotgun (WGS) entry which is preliminary data.</text>
</comment>
<dbReference type="EMBL" id="BLAD01000052">
    <property type="protein sequence ID" value="GES01664.1"/>
    <property type="molecule type" value="Genomic_DNA"/>
</dbReference>
<evidence type="ECO:0000313" key="3">
    <source>
        <dbReference type="EMBL" id="GES01664.1"/>
    </source>
</evidence>
<dbReference type="GO" id="GO:0005886">
    <property type="term" value="C:plasma membrane"/>
    <property type="evidence" value="ECO:0007669"/>
    <property type="project" value="TreeGrafter"/>
</dbReference>
<reference evidence="3 4" key="1">
    <citation type="submission" date="2019-10" db="EMBL/GenBank/DDBJ databases">
        <title>Whole genome shotgun sequence of Acrocarpospora corrugata NBRC 13972.</title>
        <authorList>
            <person name="Ichikawa N."/>
            <person name="Kimura A."/>
            <person name="Kitahashi Y."/>
            <person name="Komaki H."/>
            <person name="Oguchi A."/>
        </authorList>
    </citation>
    <scope>NUCLEOTIDE SEQUENCE [LARGE SCALE GENOMIC DNA]</scope>
    <source>
        <strain evidence="3 4">NBRC 13972</strain>
    </source>
</reference>
<dbReference type="Proteomes" id="UP000334990">
    <property type="component" value="Unassembled WGS sequence"/>
</dbReference>
<dbReference type="Gene3D" id="3.10.450.100">
    <property type="entry name" value="NTF2-like, domain 1"/>
    <property type="match status" value="1"/>
</dbReference>
<proteinExistence type="predicted"/>
<evidence type="ECO:0000259" key="2">
    <source>
        <dbReference type="Pfam" id="PF05223"/>
    </source>
</evidence>
<dbReference type="GO" id="GO:0046677">
    <property type="term" value="P:response to antibiotic"/>
    <property type="evidence" value="ECO:0007669"/>
    <property type="project" value="InterPro"/>
</dbReference>
<sequence>MAVVLVAGAAGGGAYYLLHTRGTPQETAQRFTAAWAKGDMTAMKAELATPATGEFDSAYAELTKNLNATAVSVKLGPITETGDDKATAAYTATAALKNIGDWTYTGTLGLTVADRHWKVDWAPAAVHPALNGTNHLKLKTTWPARAAVTDAGGSRIDGADVGGSVQQLVGFLDKATDKDVKKLGPAYRTGQAVGRGGLQETFQKRLAGTPTTEVVAGDDSLATIEGTEGKPLATTLDLRVQQAAANAVRDLEKPTSLVAVRPSSGEILAVVNNQGGFNRALDGRYAPGSTFKTVTAAGLLAAGVSPSEQVSCPKDANVGGLKIRNSDHAAYGNISFLDSYAHSCNTTFAPLTQQHLSAKALYDTATALGFNQPLNIGVPATKASMPRATSDAELAAESFGQAKIIASPLVMASVAAAIADGSWRPPTLVPNLKQKATKQALPDGVAEQLRTMMRAVVTKGTAMAAGLPADTYGKTGTAEFGAGPVLESHAWFHGFRGDLAFAVVVEGGGGGGKIAAPVAASFLHGL</sequence>
<protein>
    <submittedName>
        <fullName evidence="3">Penicillin-binding protein</fullName>
    </submittedName>
</protein>
<evidence type="ECO:0000313" key="4">
    <source>
        <dbReference type="Proteomes" id="UP000334990"/>
    </source>
</evidence>
<dbReference type="GO" id="GO:0071972">
    <property type="term" value="F:peptidoglycan L,D-transpeptidase activity"/>
    <property type="evidence" value="ECO:0007669"/>
    <property type="project" value="TreeGrafter"/>
</dbReference>
<name>A0A5M3VZ07_9ACTN</name>
<dbReference type="GO" id="GO:0071555">
    <property type="term" value="P:cell wall organization"/>
    <property type="evidence" value="ECO:0007669"/>
    <property type="project" value="TreeGrafter"/>
</dbReference>
<keyword evidence="4" id="KW-1185">Reference proteome</keyword>
<dbReference type="SUPFAM" id="SSF56601">
    <property type="entry name" value="beta-lactamase/transpeptidase-like"/>
    <property type="match status" value="1"/>
</dbReference>
<dbReference type="InterPro" id="IPR001460">
    <property type="entry name" value="PCN-bd_Tpept"/>
</dbReference>
<dbReference type="InterPro" id="IPR050515">
    <property type="entry name" value="Beta-lactam/transpept"/>
</dbReference>
<feature type="domain" description="Penicillin-binding protein transpeptidase" evidence="1">
    <location>
        <begin position="256"/>
        <end position="523"/>
    </location>
</feature>
<dbReference type="PANTHER" id="PTHR30627:SF24">
    <property type="entry name" value="PENICILLIN-BINDING PROTEIN 4B"/>
    <property type="match status" value="1"/>
</dbReference>
<dbReference type="InterPro" id="IPR012338">
    <property type="entry name" value="Beta-lactam/transpept-like"/>
</dbReference>
<accession>A0A5M3VZ07</accession>
<feature type="domain" description="NTF2-like N-terminal transpeptidase" evidence="2">
    <location>
        <begin position="23"/>
        <end position="133"/>
    </location>
</feature>
<dbReference type="Gene3D" id="3.40.710.10">
    <property type="entry name" value="DD-peptidase/beta-lactamase superfamily"/>
    <property type="match status" value="1"/>
</dbReference>
<organism evidence="3 4">
    <name type="scientific">Acrocarpospora corrugata</name>
    <dbReference type="NCBI Taxonomy" id="35763"/>
    <lineage>
        <taxon>Bacteria</taxon>
        <taxon>Bacillati</taxon>
        <taxon>Actinomycetota</taxon>
        <taxon>Actinomycetes</taxon>
        <taxon>Streptosporangiales</taxon>
        <taxon>Streptosporangiaceae</taxon>
        <taxon>Acrocarpospora</taxon>
    </lineage>
</organism>
<dbReference type="RefSeq" id="WP_246238738.1">
    <property type="nucleotide sequence ID" value="NZ_BAAABN010000074.1"/>
</dbReference>
<dbReference type="Pfam" id="PF05223">
    <property type="entry name" value="MecA_N"/>
    <property type="match status" value="1"/>
</dbReference>
<dbReference type="AlphaFoldDB" id="A0A5M3VZ07"/>
<dbReference type="PANTHER" id="PTHR30627">
    <property type="entry name" value="PEPTIDOGLYCAN D,D-TRANSPEPTIDASE"/>
    <property type="match status" value="1"/>
</dbReference>
<dbReference type="InterPro" id="IPR007887">
    <property type="entry name" value="MecA_N"/>
</dbReference>
<dbReference type="Gene3D" id="3.90.1310.10">
    <property type="entry name" value="Penicillin-binding protein 2a (Domain 2)"/>
    <property type="match status" value="1"/>
</dbReference>
<dbReference type="GO" id="GO:0008658">
    <property type="term" value="F:penicillin binding"/>
    <property type="evidence" value="ECO:0007669"/>
    <property type="project" value="InterPro"/>
</dbReference>
<gene>
    <name evidence="3" type="ORF">Acor_37280</name>
</gene>